<protein>
    <submittedName>
        <fullName evidence="2">Unannotated protein</fullName>
    </submittedName>
</protein>
<organism evidence="2">
    <name type="scientific">freshwater metagenome</name>
    <dbReference type="NCBI Taxonomy" id="449393"/>
    <lineage>
        <taxon>unclassified sequences</taxon>
        <taxon>metagenomes</taxon>
        <taxon>ecological metagenomes</taxon>
    </lineage>
</organism>
<keyword evidence="1" id="KW-0472">Membrane</keyword>
<dbReference type="AlphaFoldDB" id="A0A6J7JBR3"/>
<gene>
    <name evidence="2" type="ORF">UFOPK3674_01749</name>
</gene>
<proteinExistence type="predicted"/>
<dbReference type="InterPro" id="IPR006311">
    <property type="entry name" value="TAT_signal"/>
</dbReference>
<reference evidence="2" key="1">
    <citation type="submission" date="2020-05" db="EMBL/GenBank/DDBJ databases">
        <authorList>
            <person name="Chiriac C."/>
            <person name="Salcher M."/>
            <person name="Ghai R."/>
            <person name="Kavagutti S V."/>
        </authorList>
    </citation>
    <scope>NUCLEOTIDE SEQUENCE</scope>
</reference>
<accession>A0A6J7JBR3</accession>
<name>A0A6J7JBR3_9ZZZZ</name>
<evidence type="ECO:0000313" key="2">
    <source>
        <dbReference type="EMBL" id="CAB4939792.1"/>
    </source>
</evidence>
<keyword evidence="1" id="KW-0812">Transmembrane</keyword>
<sequence>MPGSRTYQAIGFATYQGGRIYARRNREALQRRAALAGAGAVAVVGVLAALSATARRRSRLTTV</sequence>
<evidence type="ECO:0000256" key="1">
    <source>
        <dbReference type="SAM" id="Phobius"/>
    </source>
</evidence>
<feature type="transmembrane region" description="Helical" evidence="1">
    <location>
        <begin position="33"/>
        <end position="54"/>
    </location>
</feature>
<dbReference type="EMBL" id="CAFBMX010000009">
    <property type="protein sequence ID" value="CAB4939792.1"/>
    <property type="molecule type" value="Genomic_DNA"/>
</dbReference>
<keyword evidence="1" id="KW-1133">Transmembrane helix</keyword>
<dbReference type="PROSITE" id="PS51318">
    <property type="entry name" value="TAT"/>
    <property type="match status" value="1"/>
</dbReference>